<proteinExistence type="predicted"/>
<sequence>MILHKPTGKQFRNRKEAKKFFGTARYRKIEKEKIEIILIPNHDFIATDEVYKGKQEFASCP</sequence>
<comment type="caution">
    <text evidence="1">The sequence shown here is derived from an EMBL/GenBank/DDBJ whole genome shotgun (WGS) entry which is preliminary data.</text>
</comment>
<dbReference type="Proteomes" id="UP000285305">
    <property type="component" value="Unassembled WGS sequence"/>
</dbReference>
<dbReference type="AlphaFoldDB" id="A0A413ZQI8"/>
<dbReference type="EMBL" id="QSHQ01000017">
    <property type="protein sequence ID" value="RHC28983.1"/>
    <property type="molecule type" value="Genomic_DNA"/>
</dbReference>
<evidence type="ECO:0000313" key="1">
    <source>
        <dbReference type="EMBL" id="RHC28983.1"/>
    </source>
</evidence>
<name>A0A413ZQI8_BACSE</name>
<gene>
    <name evidence="1" type="ORF">DW853_09965</name>
</gene>
<organism evidence="1 2">
    <name type="scientific">Bacteroides stercoris</name>
    <dbReference type="NCBI Taxonomy" id="46506"/>
    <lineage>
        <taxon>Bacteria</taxon>
        <taxon>Pseudomonadati</taxon>
        <taxon>Bacteroidota</taxon>
        <taxon>Bacteroidia</taxon>
        <taxon>Bacteroidales</taxon>
        <taxon>Bacteroidaceae</taxon>
        <taxon>Bacteroides</taxon>
    </lineage>
</organism>
<evidence type="ECO:0000313" key="2">
    <source>
        <dbReference type="Proteomes" id="UP000285305"/>
    </source>
</evidence>
<reference evidence="1 2" key="1">
    <citation type="submission" date="2018-08" db="EMBL/GenBank/DDBJ databases">
        <title>A genome reference for cultivated species of the human gut microbiota.</title>
        <authorList>
            <person name="Zou Y."/>
            <person name="Xue W."/>
            <person name="Luo G."/>
        </authorList>
    </citation>
    <scope>NUCLEOTIDE SEQUENCE [LARGE SCALE GENOMIC DNA]</scope>
    <source>
        <strain evidence="1 2">AM36-9BH</strain>
    </source>
</reference>
<protein>
    <submittedName>
        <fullName evidence="1">Uncharacterized protein</fullName>
    </submittedName>
</protein>
<dbReference type="RefSeq" id="WP_117899584.1">
    <property type="nucleotide sequence ID" value="NZ_QSHQ01000017.1"/>
</dbReference>
<accession>A0A413ZQI8</accession>